<evidence type="ECO:0000313" key="4">
    <source>
        <dbReference type="Proteomes" id="UP001595867"/>
    </source>
</evidence>
<protein>
    <submittedName>
        <fullName evidence="3">Pyridoxamine 5'-phosphate oxidase family protein</fullName>
    </submittedName>
</protein>
<name>A0ABV8J329_9ACTN</name>
<dbReference type="Proteomes" id="UP001595867">
    <property type="component" value="Unassembled WGS sequence"/>
</dbReference>
<gene>
    <name evidence="3" type="ORF">ACFO0C_29120</name>
</gene>
<dbReference type="PANTHER" id="PTHR42815:SF2">
    <property type="entry name" value="FAD-BINDING, PUTATIVE (AFU_ORTHOLOGUE AFUA_6G07600)-RELATED"/>
    <property type="match status" value="1"/>
</dbReference>
<dbReference type="RefSeq" id="WP_378069891.1">
    <property type="nucleotide sequence ID" value="NZ_JBHSBL010000019.1"/>
</dbReference>
<comment type="caution">
    <text evidence="3">The sequence shown here is derived from an EMBL/GenBank/DDBJ whole genome shotgun (WGS) entry which is preliminary data.</text>
</comment>
<sequence>MEPDDFYQDGSRLLQERFGTRALADHLAGRYVLAELEDQHADWIRGADTVWLATVSPAGQPECSYKGGLPGFVHVAGPRLLEIPSYDGNGMYRTLGNTVTNPRVGLLFLFPAVPAKLRVNGACQLTTDGLDAHPGAEAVLRVHVEQVFENCPRYLHHPVTGEHSAHCPRPGYRPPDADWKQKPEYDQLLPGRPAAAEREHL</sequence>
<feature type="domain" description="Pyridoxamine 5'-phosphate oxidase N-terminal" evidence="2">
    <location>
        <begin position="36"/>
        <end position="131"/>
    </location>
</feature>
<accession>A0ABV8J329</accession>
<reference evidence="4" key="1">
    <citation type="journal article" date="2019" name="Int. J. Syst. Evol. Microbiol.">
        <title>The Global Catalogue of Microorganisms (GCM) 10K type strain sequencing project: providing services to taxonomists for standard genome sequencing and annotation.</title>
        <authorList>
            <consortium name="The Broad Institute Genomics Platform"/>
            <consortium name="The Broad Institute Genome Sequencing Center for Infectious Disease"/>
            <person name="Wu L."/>
            <person name="Ma J."/>
        </authorList>
    </citation>
    <scope>NUCLEOTIDE SEQUENCE [LARGE SCALE GENOMIC DNA]</scope>
    <source>
        <strain evidence="4">TBRC 5832</strain>
    </source>
</reference>
<feature type="compositionally biased region" description="Basic and acidic residues" evidence="1">
    <location>
        <begin position="175"/>
        <end position="185"/>
    </location>
</feature>
<dbReference type="InterPro" id="IPR011576">
    <property type="entry name" value="Pyridox_Oxase_N"/>
</dbReference>
<dbReference type="Gene3D" id="2.30.110.10">
    <property type="entry name" value="Electron Transport, Fmn-binding Protein, Chain A"/>
    <property type="match status" value="1"/>
</dbReference>
<proteinExistence type="predicted"/>
<evidence type="ECO:0000256" key="1">
    <source>
        <dbReference type="SAM" id="MobiDB-lite"/>
    </source>
</evidence>
<dbReference type="SUPFAM" id="SSF50475">
    <property type="entry name" value="FMN-binding split barrel"/>
    <property type="match status" value="1"/>
</dbReference>
<feature type="region of interest" description="Disordered" evidence="1">
    <location>
        <begin position="159"/>
        <end position="201"/>
    </location>
</feature>
<dbReference type="InterPro" id="IPR012349">
    <property type="entry name" value="Split_barrel_FMN-bd"/>
</dbReference>
<keyword evidence="4" id="KW-1185">Reference proteome</keyword>
<evidence type="ECO:0000313" key="3">
    <source>
        <dbReference type="EMBL" id="MFC4069013.1"/>
    </source>
</evidence>
<dbReference type="PANTHER" id="PTHR42815">
    <property type="entry name" value="FAD-BINDING, PUTATIVE (AFU_ORTHOLOGUE AFUA_6G07600)-RELATED"/>
    <property type="match status" value="1"/>
</dbReference>
<organism evidence="3 4">
    <name type="scientific">Actinoplanes subglobosus</name>
    <dbReference type="NCBI Taxonomy" id="1547892"/>
    <lineage>
        <taxon>Bacteria</taxon>
        <taxon>Bacillati</taxon>
        <taxon>Actinomycetota</taxon>
        <taxon>Actinomycetes</taxon>
        <taxon>Micromonosporales</taxon>
        <taxon>Micromonosporaceae</taxon>
        <taxon>Actinoplanes</taxon>
    </lineage>
</organism>
<evidence type="ECO:0000259" key="2">
    <source>
        <dbReference type="Pfam" id="PF01243"/>
    </source>
</evidence>
<dbReference type="Pfam" id="PF01243">
    <property type="entry name" value="PNPOx_N"/>
    <property type="match status" value="1"/>
</dbReference>
<dbReference type="EMBL" id="JBHSBL010000019">
    <property type="protein sequence ID" value="MFC4069013.1"/>
    <property type="molecule type" value="Genomic_DNA"/>
</dbReference>